<evidence type="ECO:0000313" key="3">
    <source>
        <dbReference type="Proteomes" id="UP001343492"/>
    </source>
</evidence>
<proteinExistence type="predicted"/>
<reference evidence="2 3" key="1">
    <citation type="submission" date="2024-01" db="EMBL/GenBank/DDBJ databases">
        <title>The genome sequence of Erythrobacteraceae sp. strain 1XM1-14.</title>
        <authorList>
            <person name="Liu Y."/>
        </authorList>
    </citation>
    <scope>NUCLEOTIDE SEQUENCE [LARGE SCALE GENOMIC DNA]</scope>
    <source>
        <strain evidence="2 3">1XM1-14</strain>
    </source>
</reference>
<evidence type="ECO:0000256" key="1">
    <source>
        <dbReference type="SAM" id="MobiDB-lite"/>
    </source>
</evidence>
<dbReference type="Proteomes" id="UP001343492">
    <property type="component" value="Unassembled WGS sequence"/>
</dbReference>
<comment type="caution">
    <text evidence="2">The sequence shown here is derived from an EMBL/GenBank/DDBJ whole genome shotgun (WGS) entry which is preliminary data.</text>
</comment>
<name>A0ABU7GGQ5_9SPHN</name>
<accession>A0ABU7GGQ5</accession>
<keyword evidence="3" id="KW-1185">Reference proteome</keyword>
<dbReference type="EMBL" id="JAZDQV010000011">
    <property type="protein sequence ID" value="MEE1878166.1"/>
    <property type="molecule type" value="Genomic_DNA"/>
</dbReference>
<sequence>MPTADACARGEQGFPYIVIRLAAAVYQCERLSLSNGSPSARIAHKNSQLIHPGVDEATGALDADARRFLEVTALNAVQKFGFRMSVIYAADDCVFLEPDGSINRSKEPPSGGLSLTVEFGSPPQRDTC</sequence>
<gene>
    <name evidence="2" type="ORF">VRS74_10780</name>
</gene>
<protein>
    <submittedName>
        <fullName evidence="2">Uncharacterized protein</fullName>
    </submittedName>
</protein>
<feature type="region of interest" description="Disordered" evidence="1">
    <location>
        <begin position="100"/>
        <end position="128"/>
    </location>
</feature>
<dbReference type="RefSeq" id="WP_354145273.1">
    <property type="nucleotide sequence ID" value="NZ_JAZDQV010000011.1"/>
</dbReference>
<evidence type="ECO:0000313" key="2">
    <source>
        <dbReference type="EMBL" id="MEE1878166.1"/>
    </source>
</evidence>
<organism evidence="2 3">
    <name type="scientific">Altererythrobacter litoralis</name>
    <dbReference type="NCBI Taxonomy" id="3113904"/>
    <lineage>
        <taxon>Bacteria</taxon>
        <taxon>Pseudomonadati</taxon>
        <taxon>Pseudomonadota</taxon>
        <taxon>Alphaproteobacteria</taxon>
        <taxon>Sphingomonadales</taxon>
        <taxon>Erythrobacteraceae</taxon>
        <taxon>Altererythrobacter</taxon>
    </lineage>
</organism>